<proteinExistence type="predicted"/>
<protein>
    <submittedName>
        <fullName evidence="2">Uncharacterized protein</fullName>
    </submittedName>
</protein>
<sequence>MREKQVVKGQTKSRLLDFPLLSFLLQRKTILQLSHSTLIFIVMSMFLEVYHMLKN</sequence>
<keyword evidence="1" id="KW-1133">Transmembrane helix</keyword>
<feature type="transmembrane region" description="Helical" evidence="1">
    <location>
        <begin position="30"/>
        <end position="50"/>
    </location>
</feature>
<evidence type="ECO:0000256" key="1">
    <source>
        <dbReference type="SAM" id="Phobius"/>
    </source>
</evidence>
<dbReference type="AlphaFoldDB" id="A0A2P2QN03"/>
<keyword evidence="1" id="KW-0812">Transmembrane</keyword>
<accession>A0A2P2QN03</accession>
<evidence type="ECO:0000313" key="2">
    <source>
        <dbReference type="EMBL" id="MBX68287.1"/>
    </source>
</evidence>
<name>A0A2P2QN03_RHIMU</name>
<dbReference type="EMBL" id="GGEC01087803">
    <property type="protein sequence ID" value="MBX68287.1"/>
    <property type="molecule type" value="Transcribed_RNA"/>
</dbReference>
<organism evidence="2">
    <name type="scientific">Rhizophora mucronata</name>
    <name type="common">Asiatic mangrove</name>
    <dbReference type="NCBI Taxonomy" id="61149"/>
    <lineage>
        <taxon>Eukaryota</taxon>
        <taxon>Viridiplantae</taxon>
        <taxon>Streptophyta</taxon>
        <taxon>Embryophyta</taxon>
        <taxon>Tracheophyta</taxon>
        <taxon>Spermatophyta</taxon>
        <taxon>Magnoliopsida</taxon>
        <taxon>eudicotyledons</taxon>
        <taxon>Gunneridae</taxon>
        <taxon>Pentapetalae</taxon>
        <taxon>rosids</taxon>
        <taxon>fabids</taxon>
        <taxon>Malpighiales</taxon>
        <taxon>Rhizophoraceae</taxon>
        <taxon>Rhizophora</taxon>
    </lineage>
</organism>
<reference evidence="2" key="1">
    <citation type="submission" date="2018-02" db="EMBL/GenBank/DDBJ databases">
        <title>Rhizophora mucronata_Transcriptome.</title>
        <authorList>
            <person name="Meera S.P."/>
            <person name="Sreeshan A."/>
            <person name="Augustine A."/>
        </authorList>
    </citation>
    <scope>NUCLEOTIDE SEQUENCE</scope>
    <source>
        <tissue evidence="2">Leaf</tissue>
    </source>
</reference>
<keyword evidence="1" id="KW-0472">Membrane</keyword>